<name>A0AAN8FJS9_TRICO</name>
<feature type="non-terminal residue" evidence="2">
    <location>
        <position position="116"/>
    </location>
</feature>
<sequence length="116" mass="13294">MDAHKCPSRVSRRALLKAAAADRERRQAYSVLQMVNAHGMDETMMLRAMERQKAYETMRALALHLEMICVVVVGIMGIFAQRMFNTRGDLNYYMVQMTIEVSSRNDFATIESDVEV</sequence>
<gene>
    <name evidence="2" type="ORF">GCK32_014736</name>
</gene>
<evidence type="ECO:0000256" key="1">
    <source>
        <dbReference type="SAM" id="Phobius"/>
    </source>
</evidence>
<dbReference type="AlphaFoldDB" id="A0AAN8FJS9"/>
<organism evidence="2 3">
    <name type="scientific">Trichostrongylus colubriformis</name>
    <name type="common">Black scour worm</name>
    <dbReference type="NCBI Taxonomy" id="6319"/>
    <lineage>
        <taxon>Eukaryota</taxon>
        <taxon>Metazoa</taxon>
        <taxon>Ecdysozoa</taxon>
        <taxon>Nematoda</taxon>
        <taxon>Chromadorea</taxon>
        <taxon>Rhabditida</taxon>
        <taxon>Rhabditina</taxon>
        <taxon>Rhabditomorpha</taxon>
        <taxon>Strongyloidea</taxon>
        <taxon>Trichostrongylidae</taxon>
        <taxon>Trichostrongylus</taxon>
    </lineage>
</organism>
<dbReference type="EMBL" id="WIXE01018321">
    <property type="protein sequence ID" value="KAK5971035.1"/>
    <property type="molecule type" value="Genomic_DNA"/>
</dbReference>
<accession>A0AAN8FJS9</accession>
<keyword evidence="1" id="KW-0472">Membrane</keyword>
<protein>
    <submittedName>
        <fullName evidence="2">Uncharacterized protein</fullName>
    </submittedName>
</protein>
<reference evidence="2 3" key="1">
    <citation type="submission" date="2019-10" db="EMBL/GenBank/DDBJ databases">
        <title>Assembly and Annotation for the nematode Trichostrongylus colubriformis.</title>
        <authorList>
            <person name="Martin J."/>
        </authorList>
    </citation>
    <scope>NUCLEOTIDE SEQUENCE [LARGE SCALE GENOMIC DNA]</scope>
    <source>
        <strain evidence="2">G859</strain>
        <tissue evidence="2">Whole worm</tissue>
    </source>
</reference>
<evidence type="ECO:0000313" key="3">
    <source>
        <dbReference type="Proteomes" id="UP001331761"/>
    </source>
</evidence>
<feature type="transmembrane region" description="Helical" evidence="1">
    <location>
        <begin position="61"/>
        <end position="84"/>
    </location>
</feature>
<proteinExistence type="predicted"/>
<evidence type="ECO:0000313" key="2">
    <source>
        <dbReference type="EMBL" id="KAK5971035.1"/>
    </source>
</evidence>
<comment type="caution">
    <text evidence="2">The sequence shown here is derived from an EMBL/GenBank/DDBJ whole genome shotgun (WGS) entry which is preliminary data.</text>
</comment>
<keyword evidence="1" id="KW-0812">Transmembrane</keyword>
<dbReference type="Proteomes" id="UP001331761">
    <property type="component" value="Unassembled WGS sequence"/>
</dbReference>
<keyword evidence="3" id="KW-1185">Reference proteome</keyword>
<keyword evidence="1" id="KW-1133">Transmembrane helix</keyword>